<evidence type="ECO:0000256" key="1">
    <source>
        <dbReference type="SAM" id="Coils"/>
    </source>
</evidence>
<evidence type="ECO:0008006" key="4">
    <source>
        <dbReference type="Google" id="ProtNLM"/>
    </source>
</evidence>
<keyword evidence="3" id="KW-1185">Reference proteome</keyword>
<dbReference type="RefSeq" id="WP_182480187.1">
    <property type="nucleotide sequence ID" value="NZ_CAWPNC010000003.1"/>
</dbReference>
<name>A0ABR6E3R2_9HYPH</name>
<proteinExistence type="predicted"/>
<dbReference type="EMBL" id="JACJIR010000003">
    <property type="protein sequence ID" value="MBA9083187.1"/>
    <property type="molecule type" value="Genomic_DNA"/>
</dbReference>
<sequence length="116" mass="13744">MKPQQNMVRLKMFQAREKRREIAQLEIMIKEFEQMVLELEAQIASEERKSGNDNIHHFAYSTVARAARKRHDNLTDSIRDLQLQKTNAEITLHEVETELQRMQVLEVRENKRAVGE</sequence>
<gene>
    <name evidence="2" type="ORF">GGR10_001036</name>
</gene>
<protein>
    <recommendedName>
        <fullName evidence="4">Flagellar export protein FliJ</fullName>
    </recommendedName>
</protein>
<feature type="coiled-coil region" evidence="1">
    <location>
        <begin position="15"/>
        <end position="105"/>
    </location>
</feature>
<organism evidence="2 3">
    <name type="scientific">Bartonella chomelii</name>
    <dbReference type="NCBI Taxonomy" id="236402"/>
    <lineage>
        <taxon>Bacteria</taxon>
        <taxon>Pseudomonadati</taxon>
        <taxon>Pseudomonadota</taxon>
        <taxon>Alphaproteobacteria</taxon>
        <taxon>Hyphomicrobiales</taxon>
        <taxon>Bartonellaceae</taxon>
        <taxon>Bartonella</taxon>
    </lineage>
</organism>
<dbReference type="Proteomes" id="UP000548119">
    <property type="component" value="Unassembled WGS sequence"/>
</dbReference>
<evidence type="ECO:0000313" key="3">
    <source>
        <dbReference type="Proteomes" id="UP000548119"/>
    </source>
</evidence>
<keyword evidence="1" id="KW-0175">Coiled coil</keyword>
<reference evidence="2 3" key="1">
    <citation type="submission" date="2020-08" db="EMBL/GenBank/DDBJ databases">
        <title>Genomic Encyclopedia of Type Strains, Phase IV (KMG-IV): sequencing the most valuable type-strain genomes for metagenomic binning, comparative biology and taxonomic classification.</title>
        <authorList>
            <person name="Goeker M."/>
        </authorList>
    </citation>
    <scope>NUCLEOTIDE SEQUENCE [LARGE SCALE GENOMIC DNA]</scope>
    <source>
        <strain evidence="2 3">DSM 21431</strain>
    </source>
</reference>
<evidence type="ECO:0000313" key="2">
    <source>
        <dbReference type="EMBL" id="MBA9083187.1"/>
    </source>
</evidence>
<comment type="caution">
    <text evidence="2">The sequence shown here is derived from an EMBL/GenBank/DDBJ whole genome shotgun (WGS) entry which is preliminary data.</text>
</comment>
<accession>A0ABR6E3R2</accession>